<dbReference type="Gene3D" id="3.60.20.40">
    <property type="match status" value="1"/>
</dbReference>
<evidence type="ECO:0000256" key="1">
    <source>
        <dbReference type="ARBA" id="ARBA00009381"/>
    </source>
</evidence>
<protein>
    <submittedName>
        <fullName evidence="7">Gamma-glutamyltransferase family protein</fullName>
    </submittedName>
</protein>
<evidence type="ECO:0000256" key="5">
    <source>
        <dbReference type="SAM" id="MobiDB-lite"/>
    </source>
</evidence>
<evidence type="ECO:0000313" key="8">
    <source>
        <dbReference type="Proteomes" id="UP000291189"/>
    </source>
</evidence>
<dbReference type="PANTHER" id="PTHR43199:SF1">
    <property type="entry name" value="GLUTATHIONE HYDROLASE PROENZYME"/>
    <property type="match status" value="1"/>
</dbReference>
<proteinExistence type="inferred from homology"/>
<dbReference type="EMBL" id="SDPU01000035">
    <property type="protein sequence ID" value="RYU09564.1"/>
    <property type="molecule type" value="Genomic_DNA"/>
</dbReference>
<dbReference type="InterPro" id="IPR029055">
    <property type="entry name" value="Ntn_hydrolases_N"/>
</dbReference>
<reference evidence="7 8" key="1">
    <citation type="submission" date="2019-01" db="EMBL/GenBank/DDBJ databases">
        <title>Nocardioides guangzhouensis sp. nov., an actinobacterium isolated from soil.</title>
        <authorList>
            <person name="Fu Y."/>
            <person name="Cai Y."/>
            <person name="Lin Z."/>
            <person name="Chen P."/>
        </authorList>
    </citation>
    <scope>NUCLEOTIDE SEQUENCE [LARGE SCALE GENOMIC DNA]</scope>
    <source>
        <strain evidence="7 8">NBRC 105384</strain>
    </source>
</reference>
<dbReference type="InterPro" id="IPR043137">
    <property type="entry name" value="GGT_ssub_C"/>
</dbReference>
<evidence type="ECO:0000256" key="2">
    <source>
        <dbReference type="ARBA" id="ARBA00022679"/>
    </source>
</evidence>
<keyword evidence="4" id="KW-0865">Zymogen</keyword>
<evidence type="ECO:0000256" key="4">
    <source>
        <dbReference type="ARBA" id="ARBA00023145"/>
    </source>
</evidence>
<keyword evidence="3" id="KW-0378">Hydrolase</keyword>
<evidence type="ECO:0000256" key="3">
    <source>
        <dbReference type="ARBA" id="ARBA00022801"/>
    </source>
</evidence>
<accession>A0A4Q5IUG5</accession>
<dbReference type="PRINTS" id="PR01210">
    <property type="entry name" value="GGTRANSPTASE"/>
</dbReference>
<dbReference type="GO" id="GO:0016787">
    <property type="term" value="F:hydrolase activity"/>
    <property type="evidence" value="ECO:0007669"/>
    <property type="project" value="UniProtKB-KW"/>
</dbReference>
<dbReference type="PANTHER" id="PTHR43199">
    <property type="entry name" value="GLUTATHIONE HYDROLASE"/>
    <property type="match status" value="1"/>
</dbReference>
<evidence type="ECO:0000313" key="7">
    <source>
        <dbReference type="EMBL" id="RYU09564.1"/>
    </source>
</evidence>
<sequence>MRRDRRASRTWWATIGVALTAVVVAAPTAVGGTATAAAGEFGTPAPGPEGHRVAVGTGGAVATTSPAATRAGVRVLRAGGNAVDAAVAAAAVLGLTNPGNTGPGGLNYMTIYRKKQDDAVVIGNRAPAPAAFKQADRVGLNVTGALSVGVPTAVRGWEQALERYGTISLRQALQPAIKAARDGFVVGTAFPRADRYKAFTSSRELFFDDDLEPYAVGSLFRNPDLARTYELIAKRGADAFYEGPIARAIADVIEHPPLTDDADQYIAEAAQRPGKLVLSDLTGYRQPDVWAPTKVDYRGYDVYSTPPPESGGSTVSEILNILEGFDLSGPDRALAEHRVIEASKLAYADRARFVADPEFVDVPLEELLSDAYAGQRRCLIGDAALSAPVAAGDPTSPDGACADNGPGSQEGDHVGSTDHLAVVDRWGNAVSYNGTNVSSSGIVVPGYGFTLNNEMTNFNPQPLFEGDPNLADGGKRPRGNMAPTVVVRDGRPVLSVGAAGGTTIQTTVLGIIVNHLDFGLGLPDALAAGRASQANTATTSAESPFLQTFGNELTTRFGQRFSGSSGIAVAQGVSVLPDGRLVAVADARGGDGDARVLRSEE</sequence>
<dbReference type="Gene3D" id="1.10.246.130">
    <property type="match status" value="1"/>
</dbReference>
<dbReference type="OrthoDB" id="9781342at2"/>
<dbReference type="InterPro" id="IPR043138">
    <property type="entry name" value="GGT_lsub"/>
</dbReference>
<comment type="similarity">
    <text evidence="1">Belongs to the gamma-glutamyltransferase family.</text>
</comment>
<feature type="chain" id="PRO_5038794557" evidence="6">
    <location>
        <begin position="26"/>
        <end position="601"/>
    </location>
</feature>
<dbReference type="Pfam" id="PF01019">
    <property type="entry name" value="G_glu_transpept"/>
    <property type="match status" value="1"/>
</dbReference>
<feature type="region of interest" description="Disordered" evidence="5">
    <location>
        <begin position="390"/>
        <end position="415"/>
    </location>
</feature>
<keyword evidence="8" id="KW-1185">Reference proteome</keyword>
<dbReference type="InterPro" id="IPR051792">
    <property type="entry name" value="GGT_bact"/>
</dbReference>
<feature type="signal peptide" evidence="6">
    <location>
        <begin position="1"/>
        <end position="25"/>
    </location>
</feature>
<dbReference type="AlphaFoldDB" id="A0A4Q5IUG5"/>
<dbReference type="Proteomes" id="UP000291189">
    <property type="component" value="Unassembled WGS sequence"/>
</dbReference>
<dbReference type="SUPFAM" id="SSF56235">
    <property type="entry name" value="N-terminal nucleophile aminohydrolases (Ntn hydrolases)"/>
    <property type="match status" value="1"/>
</dbReference>
<organism evidence="7 8">
    <name type="scientific">Nocardioides iriomotensis</name>
    <dbReference type="NCBI Taxonomy" id="715784"/>
    <lineage>
        <taxon>Bacteria</taxon>
        <taxon>Bacillati</taxon>
        <taxon>Actinomycetota</taxon>
        <taxon>Actinomycetes</taxon>
        <taxon>Propionibacteriales</taxon>
        <taxon>Nocardioidaceae</taxon>
        <taxon>Nocardioides</taxon>
    </lineage>
</organism>
<comment type="caution">
    <text evidence="7">The sequence shown here is derived from an EMBL/GenBank/DDBJ whole genome shotgun (WGS) entry which is preliminary data.</text>
</comment>
<dbReference type="RefSeq" id="WP_129989329.1">
    <property type="nucleotide sequence ID" value="NZ_SDPU01000035.1"/>
</dbReference>
<gene>
    <name evidence="7" type="ORF">ETU37_21225</name>
</gene>
<keyword evidence="6" id="KW-0732">Signal</keyword>
<name>A0A4Q5IUG5_9ACTN</name>
<evidence type="ECO:0000256" key="6">
    <source>
        <dbReference type="SAM" id="SignalP"/>
    </source>
</evidence>
<keyword evidence="2 7" id="KW-0808">Transferase</keyword>
<dbReference type="GO" id="GO:0016740">
    <property type="term" value="F:transferase activity"/>
    <property type="evidence" value="ECO:0007669"/>
    <property type="project" value="UniProtKB-KW"/>
</dbReference>